<keyword evidence="2" id="KW-0479">Metal-binding</keyword>
<dbReference type="InterPro" id="IPR036663">
    <property type="entry name" value="Fumarylacetoacetase_C_sf"/>
</dbReference>
<sequence length="298" mass="31991">MASAKGTTVWDRLVRYVSVKDGKVHYGEPILADENADIAALAKKGGLKVKVLEGAIAVEAKPTGEEDEVKELLGPFAQREVPVIRCIGLNYKTHILETGFDLPKNPTVFMKPGAAIADGNAPIPIPKLGQAQLDYEGEFTIVIGRDCKNASPETALDFVAGYTTGNDVSCRDWQLEKDKAGMMPQWCFSKSFDNYAPVGPCVVSTKVLGDGKGLALRTWVNGELRQESSTDDLCFSVREIVSFCSTGQTLQAGSLIMTGTPGGVGLGFKPEPKFLKDGDVVEVEVEGVGKIGNVMKFE</sequence>
<dbReference type="AlphaFoldDB" id="A0A9P4Q9E3"/>
<comment type="similarity">
    <text evidence="1">Belongs to the FAH family.</text>
</comment>
<dbReference type="GO" id="GO:0006107">
    <property type="term" value="P:oxaloacetate metabolic process"/>
    <property type="evidence" value="ECO:0007669"/>
    <property type="project" value="UniProtKB-ARBA"/>
</dbReference>
<dbReference type="PANTHER" id="PTHR11820:SF100">
    <property type="entry name" value="FUMARYLACETOACETATE HYDROLASE FAMILY PROTEIN (AFU_ORTHOLOGUE AFUA_4G01490)"/>
    <property type="match status" value="1"/>
</dbReference>
<protein>
    <recommendedName>
        <fullName evidence="3">Fumarylacetoacetase-like C-terminal domain-containing protein</fullName>
    </recommendedName>
</protein>
<dbReference type="OrthoDB" id="411064at2759"/>
<gene>
    <name evidence="4" type="ORF">K431DRAFT_223184</name>
</gene>
<dbReference type="GO" id="GO:0050163">
    <property type="term" value="F:oxaloacetate tautomerase activity"/>
    <property type="evidence" value="ECO:0007669"/>
    <property type="project" value="UniProtKB-ARBA"/>
</dbReference>
<dbReference type="SUPFAM" id="SSF56529">
    <property type="entry name" value="FAH"/>
    <property type="match status" value="1"/>
</dbReference>
<dbReference type="Pfam" id="PF01557">
    <property type="entry name" value="FAA_hydrolase"/>
    <property type="match status" value="1"/>
</dbReference>
<dbReference type="PANTHER" id="PTHR11820">
    <property type="entry name" value="ACYLPYRUVASE"/>
    <property type="match status" value="1"/>
</dbReference>
<dbReference type="InterPro" id="IPR011234">
    <property type="entry name" value="Fumarylacetoacetase-like_C"/>
</dbReference>
<proteinExistence type="inferred from homology"/>
<evidence type="ECO:0000313" key="4">
    <source>
        <dbReference type="EMBL" id="KAF2722015.1"/>
    </source>
</evidence>
<evidence type="ECO:0000256" key="2">
    <source>
        <dbReference type="ARBA" id="ARBA00022723"/>
    </source>
</evidence>
<dbReference type="Proteomes" id="UP000799441">
    <property type="component" value="Unassembled WGS sequence"/>
</dbReference>
<reference evidence="4" key="1">
    <citation type="journal article" date="2020" name="Stud. Mycol.">
        <title>101 Dothideomycetes genomes: a test case for predicting lifestyles and emergence of pathogens.</title>
        <authorList>
            <person name="Haridas S."/>
            <person name="Albert R."/>
            <person name="Binder M."/>
            <person name="Bloem J."/>
            <person name="Labutti K."/>
            <person name="Salamov A."/>
            <person name="Andreopoulos B."/>
            <person name="Baker S."/>
            <person name="Barry K."/>
            <person name="Bills G."/>
            <person name="Bluhm B."/>
            <person name="Cannon C."/>
            <person name="Castanera R."/>
            <person name="Culley D."/>
            <person name="Daum C."/>
            <person name="Ezra D."/>
            <person name="Gonzalez J."/>
            <person name="Henrissat B."/>
            <person name="Kuo A."/>
            <person name="Liang C."/>
            <person name="Lipzen A."/>
            <person name="Lutzoni F."/>
            <person name="Magnuson J."/>
            <person name="Mondo S."/>
            <person name="Nolan M."/>
            <person name="Ohm R."/>
            <person name="Pangilinan J."/>
            <person name="Park H.-J."/>
            <person name="Ramirez L."/>
            <person name="Alfaro M."/>
            <person name="Sun H."/>
            <person name="Tritt A."/>
            <person name="Yoshinaga Y."/>
            <person name="Zwiers L.-H."/>
            <person name="Turgeon B."/>
            <person name="Goodwin S."/>
            <person name="Spatafora J."/>
            <person name="Crous P."/>
            <person name="Grigoriev I."/>
        </authorList>
    </citation>
    <scope>NUCLEOTIDE SEQUENCE</scope>
    <source>
        <strain evidence="4">CBS 116435</strain>
    </source>
</reference>
<dbReference type="Gene3D" id="3.90.850.10">
    <property type="entry name" value="Fumarylacetoacetase-like, C-terminal domain"/>
    <property type="match status" value="1"/>
</dbReference>
<keyword evidence="5" id="KW-1185">Reference proteome</keyword>
<accession>A0A9P4Q9E3</accession>
<comment type="caution">
    <text evidence="4">The sequence shown here is derived from an EMBL/GenBank/DDBJ whole genome shotgun (WGS) entry which is preliminary data.</text>
</comment>
<name>A0A9P4Q9E3_9PEZI</name>
<dbReference type="GO" id="GO:0046872">
    <property type="term" value="F:metal ion binding"/>
    <property type="evidence" value="ECO:0007669"/>
    <property type="project" value="UniProtKB-KW"/>
</dbReference>
<organism evidence="4 5">
    <name type="scientific">Polychaeton citri CBS 116435</name>
    <dbReference type="NCBI Taxonomy" id="1314669"/>
    <lineage>
        <taxon>Eukaryota</taxon>
        <taxon>Fungi</taxon>
        <taxon>Dikarya</taxon>
        <taxon>Ascomycota</taxon>
        <taxon>Pezizomycotina</taxon>
        <taxon>Dothideomycetes</taxon>
        <taxon>Dothideomycetidae</taxon>
        <taxon>Capnodiales</taxon>
        <taxon>Capnodiaceae</taxon>
        <taxon>Polychaeton</taxon>
    </lineage>
</organism>
<evidence type="ECO:0000313" key="5">
    <source>
        <dbReference type="Proteomes" id="UP000799441"/>
    </source>
</evidence>
<dbReference type="FunFam" id="3.90.850.10:FF:000002">
    <property type="entry name" value="2-hydroxyhepta-2,4-diene-1,7-dioate isomerase"/>
    <property type="match status" value="1"/>
</dbReference>
<evidence type="ECO:0000256" key="1">
    <source>
        <dbReference type="ARBA" id="ARBA00010211"/>
    </source>
</evidence>
<feature type="domain" description="Fumarylacetoacetase-like C-terminal" evidence="3">
    <location>
        <begin position="84"/>
        <end position="293"/>
    </location>
</feature>
<dbReference type="EMBL" id="MU003786">
    <property type="protein sequence ID" value="KAF2722015.1"/>
    <property type="molecule type" value="Genomic_DNA"/>
</dbReference>
<evidence type="ECO:0000259" key="3">
    <source>
        <dbReference type="Pfam" id="PF01557"/>
    </source>
</evidence>